<evidence type="ECO:0000313" key="2">
    <source>
        <dbReference type="Proteomes" id="UP000001857"/>
    </source>
</evidence>
<sequence>MSIVFHQVKEGEFRRLAETKTMTKILAQESSEIPNKFHLVGIDQVNGIGYAVRHGRTAELRVWRIDILVNQARDMGFQKIDVQLQ</sequence>
<organism evidence="1 2">
    <name type="scientific">Aliivibrio fischeri (strain MJ11)</name>
    <name type="common">Vibrio fischeri</name>
    <dbReference type="NCBI Taxonomy" id="388396"/>
    <lineage>
        <taxon>Bacteria</taxon>
        <taxon>Pseudomonadati</taxon>
        <taxon>Pseudomonadota</taxon>
        <taxon>Gammaproteobacteria</taxon>
        <taxon>Vibrionales</taxon>
        <taxon>Vibrionaceae</taxon>
        <taxon>Aliivibrio</taxon>
    </lineage>
</organism>
<dbReference type="HOGENOM" id="CLU_2525078_0_0_6"/>
<dbReference type="RefSeq" id="WP_012534521.1">
    <property type="nucleotide sequence ID" value="NC_011185.1"/>
</dbReference>
<geneLocation type="plasmid" evidence="1 2">
    <name>pMJ100</name>
</geneLocation>
<accession>B5EW02</accession>
<proteinExistence type="predicted"/>
<protein>
    <submittedName>
        <fullName evidence="1">Uncharacterized protein</fullName>
    </submittedName>
</protein>
<name>B5EW02_ALIFM</name>
<dbReference type="EMBL" id="CP001134">
    <property type="protein sequence ID" value="ACH64738.1"/>
    <property type="molecule type" value="Genomic_DNA"/>
</dbReference>
<gene>
    <name evidence="1" type="ordered locus">VFMJ11_B0059</name>
</gene>
<reference evidence="1 2" key="2">
    <citation type="journal article" date="2009" name="Nature">
        <title>A single regulatory gene is sufficient to alter bacterial host range.</title>
        <authorList>
            <person name="Mandel M.J."/>
            <person name="Wollenberg M.S."/>
            <person name="Stabb E.V."/>
            <person name="Visick K.L."/>
            <person name="Ruby E.G."/>
        </authorList>
    </citation>
    <scope>NUCLEOTIDE SEQUENCE [LARGE SCALE GENOMIC DNA]</scope>
    <source>
        <strain evidence="1 2">MJ11</strain>
        <plasmid evidence="2">Plasmid pMJ100</plasmid>
    </source>
</reference>
<dbReference type="AlphaFoldDB" id="B5EW02"/>
<dbReference type="KEGG" id="vfm:VFMJ11_B0059"/>
<dbReference type="Proteomes" id="UP000001857">
    <property type="component" value="Plasmid pMJ100"/>
</dbReference>
<keyword evidence="1" id="KW-0614">Plasmid</keyword>
<reference evidence="2" key="1">
    <citation type="submission" date="2008-08" db="EMBL/GenBank/DDBJ databases">
        <title>Complete sequence of Vibrio fischeri strain MJ11.</title>
        <authorList>
            <person name="Mandel M.J."/>
            <person name="Stabb E.V."/>
            <person name="Ruby E.G."/>
            <person name="Ferriera S."/>
            <person name="Johnson J."/>
            <person name="Kravitz S."/>
            <person name="Beeson K."/>
            <person name="Sutton G."/>
            <person name="Rogers Y.-H."/>
            <person name="Friedman R."/>
            <person name="Frazier M."/>
            <person name="Venter J.C."/>
        </authorList>
    </citation>
    <scope>NUCLEOTIDE SEQUENCE [LARGE SCALE GENOMIC DNA]</scope>
    <source>
        <strain evidence="2">MJ11</strain>
        <plasmid evidence="2">Plasmid pMJ100</plasmid>
    </source>
</reference>
<evidence type="ECO:0000313" key="1">
    <source>
        <dbReference type="EMBL" id="ACH64738.1"/>
    </source>
</evidence>